<feature type="non-terminal residue" evidence="1">
    <location>
        <position position="1"/>
    </location>
</feature>
<organism evidence="1">
    <name type="scientific">marine metagenome</name>
    <dbReference type="NCBI Taxonomy" id="408172"/>
    <lineage>
        <taxon>unclassified sequences</taxon>
        <taxon>metagenomes</taxon>
        <taxon>ecological metagenomes</taxon>
    </lineage>
</organism>
<evidence type="ECO:0000313" key="1">
    <source>
        <dbReference type="EMBL" id="SVA55843.1"/>
    </source>
</evidence>
<gene>
    <name evidence="1" type="ORF">METZ01_LOCUS108697</name>
</gene>
<proteinExistence type="predicted"/>
<dbReference type="AlphaFoldDB" id="A0A381WV78"/>
<sequence>VDFSETKEALRTNIETRKIARESLKDGGTIVIFPGGTVSTTNNFLNKQAFDPRWRNFTARLIKRSKPTILPIYFYGQNSSLFHLASQISTTLRSALLFHEVRRRINTSVPLIIGDPIKYEDLNENLSNDELSKYLRHLTYNLNPEFLNQDIPTGKDFKEW</sequence>
<accession>A0A381WV78</accession>
<dbReference type="EMBL" id="UINC01012840">
    <property type="protein sequence ID" value="SVA55843.1"/>
    <property type="molecule type" value="Genomic_DNA"/>
</dbReference>
<dbReference type="SUPFAM" id="SSF69593">
    <property type="entry name" value="Glycerol-3-phosphate (1)-acyltransferase"/>
    <property type="match status" value="1"/>
</dbReference>
<reference evidence="1" key="1">
    <citation type="submission" date="2018-05" db="EMBL/GenBank/DDBJ databases">
        <authorList>
            <person name="Lanie J.A."/>
            <person name="Ng W.-L."/>
            <person name="Kazmierczak K.M."/>
            <person name="Andrzejewski T.M."/>
            <person name="Davidsen T.M."/>
            <person name="Wayne K.J."/>
            <person name="Tettelin H."/>
            <person name="Glass J.I."/>
            <person name="Rusch D."/>
            <person name="Podicherti R."/>
            <person name="Tsui H.-C.T."/>
            <person name="Winkler M.E."/>
        </authorList>
    </citation>
    <scope>NUCLEOTIDE SEQUENCE</scope>
</reference>
<protein>
    <recommendedName>
        <fullName evidence="2">Phospholipid/glycerol acyltransferase domain-containing protein</fullName>
    </recommendedName>
</protein>
<name>A0A381WV78_9ZZZZ</name>
<evidence type="ECO:0008006" key="2">
    <source>
        <dbReference type="Google" id="ProtNLM"/>
    </source>
</evidence>